<feature type="non-terminal residue" evidence="2">
    <location>
        <position position="1"/>
    </location>
</feature>
<sequence>QTGGETPESQNTPRRLLPPPRWSVEPIKSLAFKTDQDLGEFVERVKLLLQQELTTRHYNTMGNLLHFYRAYCVQTEPQSLEDFYRRYKPRTFEDGLSCVGLGLHLSEELVRTFPGAAPFLISCEEMVQDIETYCRADPPDNSSIKEHVLVGLSVIVEESDRKGMIVFDPGYHVALPVVVMEDGLPPHTGRFVQSNTAKSVKEYCYTTVPGTSGKYMCWNVTEARAGSVKTWDNVLYVGSNFQSALAYSEMRNLVYDFRTLVARDAKGPMAGIYCKLTEVNRNPIFTFFYTEHGKRRELKVPFCIFSSNFLAPKPDSDVEVAVEACAAQIGMDVGEVLGVLNGMAELYDDVDFVTDLLDLNHRVDPSDA</sequence>
<reference evidence="2" key="1">
    <citation type="submission" date="2016-03" db="EMBL/GenBank/DDBJ databases">
        <title>Gut transcriptome analysis on engorged females of Ornithodoros mimon (Acari: Argasidae) and phylogenetic inferences of soft ticks.</title>
        <authorList>
            <person name="Landulfo G.A."/>
            <person name="Giovanni D."/>
            <person name="Carvalho E."/>
            <person name="Junqueira-de-Azevedo I."/>
            <person name="Patane J."/>
            <person name="Mendoca R."/>
            <person name="Barros-Battesti D."/>
        </authorList>
    </citation>
    <scope>NUCLEOTIDE SEQUENCE</scope>
    <source>
        <strain evidence="2">Females</strain>
        <tissue evidence="2">Gut</tissue>
    </source>
</reference>
<evidence type="ECO:0000256" key="1">
    <source>
        <dbReference type="SAM" id="MobiDB-lite"/>
    </source>
</evidence>
<feature type="region of interest" description="Disordered" evidence="1">
    <location>
        <begin position="1"/>
        <end position="21"/>
    </location>
</feature>
<accession>A0A147B9P9</accession>
<dbReference type="AlphaFoldDB" id="A0A147B9P9"/>
<evidence type="ECO:0000313" key="2">
    <source>
        <dbReference type="EMBL" id="JAR87510.1"/>
    </source>
</evidence>
<name>A0A147B9P9_9ACAR</name>
<protein>
    <submittedName>
        <fullName evidence="2">Isoform a</fullName>
    </submittedName>
</protein>
<proteinExistence type="predicted"/>
<dbReference type="EMBL" id="GEIB01000338">
    <property type="protein sequence ID" value="JAR87510.1"/>
    <property type="molecule type" value="Transcribed_RNA"/>
</dbReference>
<organism evidence="2">
    <name type="scientific">Alectorobius mimon</name>
    <dbReference type="NCBI Taxonomy" id="360319"/>
    <lineage>
        <taxon>Eukaryota</taxon>
        <taxon>Metazoa</taxon>
        <taxon>Ecdysozoa</taxon>
        <taxon>Arthropoda</taxon>
        <taxon>Chelicerata</taxon>
        <taxon>Arachnida</taxon>
        <taxon>Acari</taxon>
        <taxon>Parasitiformes</taxon>
        <taxon>Ixodida</taxon>
        <taxon>Ixodoidea</taxon>
        <taxon>Argasidae</taxon>
        <taxon>Ornithodorinae</taxon>
        <taxon>Alectorobius</taxon>
    </lineage>
</organism>